<dbReference type="PROSITE" id="PS00237">
    <property type="entry name" value="G_PROTEIN_RECEP_F1_1"/>
    <property type="match status" value="1"/>
</dbReference>
<reference evidence="13 14" key="1">
    <citation type="journal article" date="2007" name="Science">
        <title>Sea anemone genome reveals ancestral eumetazoan gene repertoire and genomic organization.</title>
        <authorList>
            <person name="Putnam N.H."/>
            <person name="Srivastava M."/>
            <person name="Hellsten U."/>
            <person name="Dirks B."/>
            <person name="Chapman J."/>
            <person name="Salamov A."/>
            <person name="Terry A."/>
            <person name="Shapiro H."/>
            <person name="Lindquist E."/>
            <person name="Kapitonov V.V."/>
            <person name="Jurka J."/>
            <person name="Genikhovich G."/>
            <person name="Grigoriev I.V."/>
            <person name="Lucas S.M."/>
            <person name="Steele R.E."/>
            <person name="Finnerty J.R."/>
            <person name="Technau U."/>
            <person name="Martindale M.Q."/>
            <person name="Rokhsar D.S."/>
        </authorList>
    </citation>
    <scope>NUCLEOTIDE SEQUENCE [LARGE SCALE GENOMIC DNA]</scope>
    <source>
        <strain evidence="14">CH2 X CH6</strain>
    </source>
</reference>
<accession>A7S1I8</accession>
<sequence>MSQANSLNATLGRVDNVTKGNTSVPPPPGELSTSERAQVGGYVTIMVIGVTLNLMVILLVVFRKVPRKNMTLFVVNMAVADLLSLSLEPTHMIYTIISRSYKWIGGDTVSIGLCKAFSLLINSLTWVSLLTLLIISLERFKAVSSTVHLSSLSRCGLASLIAVSWVVSFGLNAVALVKCAVQEMGEYYMCDCGQAIDSSIIFLVTNGVYLILVISILSINLEIVRRLVHSQAAIDLPAAQQERRQKKFRSAVRMVLSSLLIYTLCVSPLYIFLSIYRVQYLLNIVILESNLSAVSVYLFFFAFHANSAIGPVVYFIFLDDFRIGLRSVLSGSPEHNKRRESTQQSNISTSTRQTVTASSQEAIDRENSLGDNNTRQNITGNSNKAIDLGKNLDSITMRGEEEITGNTNIAMEPDEREHSLDNTSL</sequence>
<dbReference type="InterPro" id="IPR017452">
    <property type="entry name" value="GPCR_Rhodpsn_7TM"/>
</dbReference>
<dbReference type="EMBL" id="DS469564">
    <property type="protein sequence ID" value="EDO42513.1"/>
    <property type="molecule type" value="Genomic_DNA"/>
</dbReference>
<dbReference type="GO" id="GO:0005886">
    <property type="term" value="C:plasma membrane"/>
    <property type="evidence" value="ECO:0000318"/>
    <property type="project" value="GO_Central"/>
</dbReference>
<evidence type="ECO:0000256" key="7">
    <source>
        <dbReference type="ARBA" id="ARBA00023170"/>
    </source>
</evidence>
<feature type="transmembrane region" description="Helical" evidence="11">
    <location>
        <begin position="73"/>
        <end position="97"/>
    </location>
</feature>
<keyword evidence="5 9" id="KW-0297">G-protein coupled receptor</keyword>
<dbReference type="FunCoup" id="A7S1I8">
    <property type="interactions" value="11"/>
</dbReference>
<dbReference type="PhylomeDB" id="A7S1I8"/>
<evidence type="ECO:0000256" key="8">
    <source>
        <dbReference type="ARBA" id="ARBA00023224"/>
    </source>
</evidence>
<keyword evidence="14" id="KW-1185">Reference proteome</keyword>
<dbReference type="PANTHER" id="PTHR24229:SF40">
    <property type="entry name" value="ALLATOSTATIN C RECEPTOR 1-RELATED"/>
    <property type="match status" value="1"/>
</dbReference>
<evidence type="ECO:0000256" key="1">
    <source>
        <dbReference type="ARBA" id="ARBA00004651"/>
    </source>
</evidence>
<feature type="compositionally biased region" description="Basic and acidic residues" evidence="10">
    <location>
        <begin position="413"/>
        <end position="425"/>
    </location>
</feature>
<dbReference type="FunFam" id="1.20.1070.10:FF:000356">
    <property type="entry name" value="Predicted protein"/>
    <property type="match status" value="1"/>
</dbReference>
<feature type="transmembrane region" description="Helical" evidence="11">
    <location>
        <begin position="117"/>
        <end position="137"/>
    </location>
</feature>
<evidence type="ECO:0000259" key="12">
    <source>
        <dbReference type="PROSITE" id="PS50262"/>
    </source>
</evidence>
<dbReference type="InParanoid" id="A7S1I8"/>
<dbReference type="InterPro" id="IPR000276">
    <property type="entry name" value="GPCR_Rhodpsn"/>
</dbReference>
<dbReference type="HOGENOM" id="CLU_009579_6_0_1"/>
<feature type="compositionally biased region" description="Polar residues" evidence="10">
    <location>
        <begin position="369"/>
        <end position="383"/>
    </location>
</feature>
<dbReference type="PRINTS" id="PR00237">
    <property type="entry name" value="GPCRRHODOPSN"/>
</dbReference>
<protein>
    <recommendedName>
        <fullName evidence="12">G-protein coupled receptors family 1 profile domain-containing protein</fullName>
    </recommendedName>
</protein>
<name>A7S1I8_NEMVE</name>
<feature type="region of interest" description="Disordered" evidence="10">
    <location>
        <begin position="405"/>
        <end position="425"/>
    </location>
</feature>
<keyword evidence="7 9" id="KW-0675">Receptor</keyword>
<evidence type="ECO:0000256" key="9">
    <source>
        <dbReference type="RuleBase" id="RU000688"/>
    </source>
</evidence>
<dbReference type="Gene3D" id="1.20.1070.10">
    <property type="entry name" value="Rhodopsin 7-helix transmembrane proteins"/>
    <property type="match status" value="1"/>
</dbReference>
<evidence type="ECO:0000256" key="4">
    <source>
        <dbReference type="ARBA" id="ARBA00022989"/>
    </source>
</evidence>
<evidence type="ECO:0000256" key="6">
    <source>
        <dbReference type="ARBA" id="ARBA00023136"/>
    </source>
</evidence>
<evidence type="ECO:0000313" key="13">
    <source>
        <dbReference type="EMBL" id="EDO42513.1"/>
    </source>
</evidence>
<feature type="transmembrane region" description="Helical" evidence="11">
    <location>
        <begin position="157"/>
        <end position="178"/>
    </location>
</feature>
<organism evidence="13 14">
    <name type="scientific">Nematostella vectensis</name>
    <name type="common">Starlet sea anemone</name>
    <dbReference type="NCBI Taxonomy" id="45351"/>
    <lineage>
        <taxon>Eukaryota</taxon>
        <taxon>Metazoa</taxon>
        <taxon>Cnidaria</taxon>
        <taxon>Anthozoa</taxon>
        <taxon>Hexacorallia</taxon>
        <taxon>Actiniaria</taxon>
        <taxon>Edwardsiidae</taxon>
        <taxon>Nematostella</taxon>
    </lineage>
</organism>
<comment type="similarity">
    <text evidence="9">Belongs to the G-protein coupled receptor 1 family.</text>
</comment>
<dbReference type="GO" id="GO:0042277">
    <property type="term" value="F:peptide binding"/>
    <property type="evidence" value="ECO:0000318"/>
    <property type="project" value="GO_Central"/>
</dbReference>
<keyword evidence="6 11" id="KW-0472">Membrane</keyword>
<keyword evidence="8 9" id="KW-0807">Transducer</keyword>
<dbReference type="OMA" id="NTNIAME"/>
<dbReference type="GO" id="GO:0043005">
    <property type="term" value="C:neuron projection"/>
    <property type="evidence" value="ECO:0000318"/>
    <property type="project" value="GO_Central"/>
</dbReference>
<feature type="transmembrane region" description="Helical" evidence="11">
    <location>
        <begin position="39"/>
        <end position="61"/>
    </location>
</feature>
<dbReference type="Pfam" id="PF00001">
    <property type="entry name" value="7tm_1"/>
    <property type="match status" value="1"/>
</dbReference>
<evidence type="ECO:0000256" key="2">
    <source>
        <dbReference type="ARBA" id="ARBA00022475"/>
    </source>
</evidence>
<dbReference type="CDD" id="cd00637">
    <property type="entry name" value="7tm_classA_rhodopsin-like"/>
    <property type="match status" value="1"/>
</dbReference>
<gene>
    <name evidence="13" type="ORF">NEMVEDRAFT_v1g205366</name>
</gene>
<evidence type="ECO:0000256" key="5">
    <source>
        <dbReference type="ARBA" id="ARBA00023040"/>
    </source>
</evidence>
<dbReference type="eggNOG" id="KOG3656">
    <property type="taxonomic scope" value="Eukaryota"/>
</dbReference>
<dbReference type="GO" id="GO:0004930">
    <property type="term" value="F:G protein-coupled receptor activity"/>
    <property type="evidence" value="ECO:0000318"/>
    <property type="project" value="GO_Central"/>
</dbReference>
<evidence type="ECO:0000256" key="10">
    <source>
        <dbReference type="SAM" id="MobiDB-lite"/>
    </source>
</evidence>
<dbReference type="AlphaFoldDB" id="A7S1I8"/>
<dbReference type="PROSITE" id="PS50262">
    <property type="entry name" value="G_PROTEIN_RECEP_F1_2"/>
    <property type="match status" value="1"/>
</dbReference>
<feature type="region of interest" description="Disordered" evidence="10">
    <location>
        <begin position="332"/>
        <end position="383"/>
    </location>
</feature>
<feature type="transmembrane region" description="Helical" evidence="11">
    <location>
        <begin position="198"/>
        <end position="221"/>
    </location>
</feature>
<dbReference type="PANTHER" id="PTHR24229">
    <property type="entry name" value="NEUROPEPTIDES RECEPTOR"/>
    <property type="match status" value="1"/>
</dbReference>
<feature type="transmembrane region" description="Helical" evidence="11">
    <location>
        <begin position="251"/>
        <end position="276"/>
    </location>
</feature>
<keyword evidence="4 11" id="KW-1133">Transmembrane helix</keyword>
<comment type="subcellular location">
    <subcellularLocation>
        <location evidence="1">Cell membrane</location>
        <topology evidence="1">Multi-pass membrane protein</topology>
    </subcellularLocation>
</comment>
<feature type="compositionally biased region" description="Polar residues" evidence="10">
    <location>
        <begin position="342"/>
        <end position="361"/>
    </location>
</feature>
<evidence type="ECO:0000256" key="3">
    <source>
        <dbReference type="ARBA" id="ARBA00022692"/>
    </source>
</evidence>
<keyword evidence="3 9" id="KW-0812">Transmembrane</keyword>
<dbReference type="Proteomes" id="UP000001593">
    <property type="component" value="Unassembled WGS sequence"/>
</dbReference>
<evidence type="ECO:0000256" key="11">
    <source>
        <dbReference type="SAM" id="Phobius"/>
    </source>
</evidence>
<feature type="domain" description="G-protein coupled receptors family 1 profile" evidence="12">
    <location>
        <begin position="52"/>
        <end position="314"/>
    </location>
</feature>
<keyword evidence="2" id="KW-1003">Cell membrane</keyword>
<dbReference type="KEGG" id="nve:5514378"/>
<proteinExistence type="inferred from homology"/>
<evidence type="ECO:0000313" key="14">
    <source>
        <dbReference type="Proteomes" id="UP000001593"/>
    </source>
</evidence>
<feature type="transmembrane region" description="Helical" evidence="11">
    <location>
        <begin position="296"/>
        <end position="317"/>
    </location>
</feature>
<dbReference type="SUPFAM" id="SSF81321">
    <property type="entry name" value="Family A G protein-coupled receptor-like"/>
    <property type="match status" value="1"/>
</dbReference>